<evidence type="ECO:0000313" key="3">
    <source>
        <dbReference type="EMBL" id="ADH66034.1"/>
    </source>
</evidence>
<evidence type="ECO:0000313" key="4">
    <source>
        <dbReference type="Proteomes" id="UP000002219"/>
    </source>
</evidence>
<reference evidence="3 4" key="1">
    <citation type="journal article" date="2010" name="Stand. Genomic Sci.">
        <title>Complete genome sequence of Nocardiopsis dassonvillei type strain (IMRU 509).</title>
        <authorList>
            <person name="Sun H."/>
            <person name="Lapidus A."/>
            <person name="Nolan M."/>
            <person name="Lucas S."/>
            <person name="Del Rio T.G."/>
            <person name="Tice H."/>
            <person name="Cheng J.F."/>
            <person name="Tapia R."/>
            <person name="Han C."/>
            <person name="Goodwin L."/>
            <person name="Pitluck S."/>
            <person name="Pagani I."/>
            <person name="Ivanova N."/>
            <person name="Mavromatis K."/>
            <person name="Mikhailova N."/>
            <person name="Pati A."/>
            <person name="Chen A."/>
            <person name="Palaniappan K."/>
            <person name="Land M."/>
            <person name="Hauser L."/>
            <person name="Chang Y.J."/>
            <person name="Jeffries C.D."/>
            <person name="Djao O.D."/>
            <person name="Rohde M."/>
            <person name="Sikorski J."/>
            <person name="Goker M."/>
            <person name="Woyke T."/>
            <person name="Bristow J."/>
            <person name="Eisen J.A."/>
            <person name="Markowitz V."/>
            <person name="Hugenholtz P."/>
            <person name="Kyrpides N.C."/>
            <person name="Klenk H.P."/>
        </authorList>
    </citation>
    <scope>NUCLEOTIDE SEQUENCE [LARGE SCALE GENOMIC DNA]</scope>
    <source>
        <strain evidence="4">ATCC 23218 / DSM 43111 / CIP 107115 / JCM 7437 / KCTC 9190 / NBRC 14626 / NCTC 10488 / NRRL B-5397 / IMRU 509</strain>
    </source>
</reference>
<dbReference type="Pfam" id="PF18862">
    <property type="entry name" value="ApeA_NTD1"/>
    <property type="match status" value="1"/>
</dbReference>
<dbReference type="eggNOG" id="ENOG5033X84">
    <property type="taxonomic scope" value="Bacteria"/>
</dbReference>
<evidence type="ECO:0000259" key="2">
    <source>
        <dbReference type="Pfam" id="PF18862"/>
    </source>
</evidence>
<keyword evidence="4" id="KW-1185">Reference proteome</keyword>
<dbReference type="AlphaFoldDB" id="D7AXG0"/>
<organism evidence="3 4">
    <name type="scientific">Nocardiopsis dassonvillei (strain ATCC 23218 / DSM 43111 / CIP 107115 / JCM 7437 / KCTC 9190 / NBRC 14626 / NCTC 10488 / NRRL B-5397 / IMRU 509)</name>
    <name type="common">Actinomadura dassonvillei</name>
    <dbReference type="NCBI Taxonomy" id="446468"/>
    <lineage>
        <taxon>Bacteria</taxon>
        <taxon>Bacillati</taxon>
        <taxon>Actinomycetota</taxon>
        <taxon>Actinomycetes</taxon>
        <taxon>Streptosporangiales</taxon>
        <taxon>Nocardiopsidaceae</taxon>
        <taxon>Nocardiopsis</taxon>
    </lineage>
</organism>
<proteinExistence type="predicted"/>
<gene>
    <name evidence="3" type="ordered locus">Ndas_0587</name>
</gene>
<feature type="domain" description="Apea-like HEPN" evidence="1">
    <location>
        <begin position="314"/>
        <end position="418"/>
    </location>
</feature>
<dbReference type="InterPro" id="IPR041223">
    <property type="entry name" value="ApeA_NTD"/>
</dbReference>
<dbReference type="OrthoDB" id="4350620at2"/>
<name>D7AXG0_NOCDD</name>
<evidence type="ECO:0000259" key="1">
    <source>
        <dbReference type="Pfam" id="PF18739"/>
    </source>
</evidence>
<dbReference type="InterPro" id="IPR041229">
    <property type="entry name" value="HEPN_Apea"/>
</dbReference>
<protein>
    <submittedName>
        <fullName evidence="3">Uncharacterized protein</fullName>
    </submittedName>
</protein>
<feature type="domain" description="ApeA N-terminal" evidence="2">
    <location>
        <begin position="8"/>
        <end position="284"/>
    </location>
</feature>
<dbReference type="Pfam" id="PF18739">
    <property type="entry name" value="HEPN_Apea"/>
    <property type="match status" value="1"/>
</dbReference>
<accession>D7AXG0</accession>
<dbReference type="Proteomes" id="UP000002219">
    <property type="component" value="Chromosome 1"/>
</dbReference>
<dbReference type="KEGG" id="nda:Ndas_0587"/>
<dbReference type="GeneID" id="91488679"/>
<dbReference type="EMBL" id="CP002040">
    <property type="protein sequence ID" value="ADH66034.1"/>
    <property type="molecule type" value="Genomic_DNA"/>
</dbReference>
<sequence length="443" mass="49554">MGEFPIEESIGFFWVPKNQHSRRKKFDQRGYVHGTEEGQWALRTLEEDPMRSFLGSQEISHPSFISGITENGGVLLLDNTHRGRKSNFGGSKASVDSYRGNTIVTGVDPEVVTGPKIRSVSALFGGLSRWSGINAINTKDVTHPDGRLREVEIRLVSTEEESVKLLPSLELNVGSYWEYKLDGHIGSINAPVKFTIQSKQPKDSKVLTRPLYAIQNLINLAFQGHVVAERGFCEIPGYSPASKPKFWTRRLMQIPRGANPPKSMNEVPLFHLADIGGVPALRRWVNLSNSHPRPVQAITQHYRIGKTDPETRILEVASAIERWVAAHARSTKWAKKKNYQQGKKRICLKPLALAERVGGEFPEWVGDPEKWANQFWQEYNSIKHDSSHSNDPAIVSVLAEVGSTLLVCALLDRVSGNKKPSASVLNSHRMINLKEHVKAVLEI</sequence>
<dbReference type="HOGENOM" id="CLU_579800_0_0_11"/>
<dbReference type="RefSeq" id="WP_013151641.1">
    <property type="nucleotide sequence ID" value="NC_014210.1"/>
</dbReference>